<evidence type="ECO:0000256" key="1">
    <source>
        <dbReference type="ARBA" id="ARBA00004567"/>
    </source>
</evidence>
<reference evidence="13 14" key="1">
    <citation type="journal article" date="2012" name="BMC Genomics">
        <title>Comparative genomics of the white-rot fungi, Phanerochaete carnosa and P. chrysosporium, to elucidate the genetic basis of the distinct wood types they colonize.</title>
        <authorList>
            <person name="Suzuki H."/>
            <person name="MacDonald J."/>
            <person name="Syed K."/>
            <person name="Salamov A."/>
            <person name="Hori C."/>
            <person name="Aerts A."/>
            <person name="Henrissat B."/>
            <person name="Wiebenga A."/>
            <person name="vanKuyk P.A."/>
            <person name="Barry K."/>
            <person name="Lindquist E."/>
            <person name="LaButti K."/>
            <person name="Lapidus A."/>
            <person name="Lucas S."/>
            <person name="Coutinho P."/>
            <person name="Gong Y."/>
            <person name="Samejima M."/>
            <person name="Mahadevan R."/>
            <person name="Abou-Zaid M."/>
            <person name="de Vries R.P."/>
            <person name="Igarashi K."/>
            <person name="Yadav J.S."/>
            <person name="Grigoriev I.V."/>
            <person name="Master E.R."/>
        </authorList>
    </citation>
    <scope>NUCLEOTIDE SEQUENCE [LARGE SCALE GENOMIC DNA]</scope>
    <source>
        <strain evidence="13 14">HHB-10118-sp</strain>
    </source>
</reference>
<keyword evidence="3" id="KW-0509">mRNA transport</keyword>
<dbReference type="STRING" id="650164.K5WL59"/>
<sequence>MSGEASKRSNLIDVTHQHLHTLLSGQLDGITVEQVTEYLKLRIPQLSNVSAPFGKPNDASKKKVESGSVKLRDGVTVRVEDADKEFVFAISKRFDVDEVEGLVLLRSFLYNEGLPETSASAGSATIVEELLDAITPFYYSERLYVLRILIPLFRASAGGVQPVSDIAADLLPAVIPDGKAFATSLLAEYISKLKARLPSNFDADPRKAVSWAKQNVKEQLVVQEVLFWTVWDYAPCDGQLVARIYETSYQTNLGSHQENSTLLLDEEGAQLQQDMAALWILISVEVLELERAADPGGIEVSHTPADKEIYWSSPESLERIHKLVTSHPDSQFACQYIAWAFVLSRIVEVCTNLKELPSSYSKFFDSIMPTDRSYTRGHDPAHVLMSRAALGQDAGLFQLMLTLLTNSPVFVTSMAWRTASSVTDPNAVAYRSVLKGLVISIVELVPVELIPDFDGFLEVWISLFGRSESQSVSGICRQFWQSDWHHGSVRRAILDVARSRFAVRSKPLVRLLRAMTASGFLDTDPLATADHNTEGDPLTHEDRAVCAQHVFLFLDRLPTYTQVIPVSVCSGSQALYEKLPERMISASVSTGPTYTNLRPIKLPGGATLPLRSAGRLLNDTGEHVVVSWQFEHSGWKVLLEILTDYVNRRRMAGGVSHHDVAFGRKAVVAAPVLKLEDIGVEVDGAGDDSLVTEILDLIRSVTRDHPELAGQLLESFESGDPVVSHSMLEAAPPDLVQLTTMILEDALSRSSPQQKSPPCTQLITSSMSVLAALLALPKYSNRVWLYIRSTSSLFGSERSVGFTSTVIASERITGHYTMTLALLHLVRQLFNEASSSVLPVLQETPKLQQMKEEVLMRAARFVHSEIWVEHVGWKYAQLSDRFEIGRRISSTYADILKHSPPPMSDAPFGDLSKAVFEALITRATTSAVNPLITALTTSTPVLTMLYSARRYGDARRLIYMLESHLLLVRVLLHAKLKLLPDKPCLLEQALCTRVIGTVGSLDPFSSTKLDPIEALAAYTKERRMGLTVPVEAMEVLFALCISLSSSDASQATSIVGYLADPESTVASLVRIIMHPYDDALLRNAVWNFITLAMDKEPALAGLFVKGQFRVPSVKGKEKATNGGNGSKATSALAVACNMLEQWEDLWELNPQLLASLLRFLDVVWEHGHEHKSSLDTVRDDAKFFEHLASIIKKELGPTPDFRVETLIFLDGAQHSDLHEAVVGHAYRTMAKTHALHIIALDIRMALPTTGDKSVTPKPKSYIFIQDIFKDEDTISELISEAASRAYDPSLYDELQEQTQTHFPALVLDHILLQEPLVERSFGDEFAFSTSLLQLRVATFSDTLSEQVESVFKKLMSINLNLSLAHAQTTLTESWQHLLLQAVPFLRGETTVRAVFLAQASNISTDIAMETRSGGMMPTIHHAHLSLLLSLVEVSWFSQSDKKDEIQHFVTLIKNLRGIILNEAQPPARSFLNQSTVPFHRPLLQILYYCARQSRTLMRKPKALSAEQRLDINATIDVALDLSINALRLAFDTARTRLDIDLDQDMEQLVAVFEECTRPTLTPSTTLWLTCCQETDVIRASLQLFSQTDLAGYTDVALLRLRKQPLYAPHVLTFHLALASIPSAAERLASEGALAAYSENSISSAIKTGSVEIALPELPGERSPIHNAYCTMLAVISGVILALGSHGHYFVADACGFIQLYSDQIHRALSWTIGDSMTTSLLEEIEQTVNLFYAISSTPQATSGDEAAKRALEFFTMEVLMLLQQVNYALTHHNHLASLFEPITAEERAQYEADSANASAISSSSDMVDLIGRPFVARLVHRLFTISGSLLSTLVNISKAESVLLREPDDWPTDQTLLVPHSKVVLGEPISIGTLLELGNCSLDVLKYLVDRPAMQSVTPAKGSEKALDVRDSMLATRRTLEAALFYGATQLALWLAKPEFDVTGHEMDAEPSEIDVAVPDKERRVALRKSMTLTERIRRGMSGEMAADLQALITRAKPIVGKSQATLENKSVDITQVLSVFVQERIMMG</sequence>
<evidence type="ECO:0000259" key="11">
    <source>
        <dbReference type="Pfam" id="PF18378"/>
    </source>
</evidence>
<dbReference type="KEGG" id="pco:PHACADRAFT_138237"/>
<evidence type="ECO:0000313" key="14">
    <source>
        <dbReference type="Proteomes" id="UP000008370"/>
    </source>
</evidence>
<keyword evidence="6" id="KW-0906">Nuclear pore complex</keyword>
<dbReference type="InterPro" id="IPR044840">
    <property type="entry name" value="Nup188"/>
</dbReference>
<dbReference type="Gene3D" id="1.25.10.70">
    <property type="match status" value="1"/>
</dbReference>
<dbReference type="FunCoup" id="K5WL59">
    <property type="interactions" value="79"/>
</dbReference>
<evidence type="ECO:0000256" key="7">
    <source>
        <dbReference type="ARBA" id="ARBA00023242"/>
    </source>
</evidence>
<keyword evidence="7" id="KW-0539">Nucleus</keyword>
<evidence type="ECO:0000256" key="2">
    <source>
        <dbReference type="ARBA" id="ARBA00022448"/>
    </source>
</evidence>
<evidence type="ECO:0000256" key="9">
    <source>
        <dbReference type="ARBA" id="ARBA00040174"/>
    </source>
</evidence>
<evidence type="ECO:0000256" key="8">
    <source>
        <dbReference type="ARBA" id="ARBA00038387"/>
    </source>
</evidence>
<keyword evidence="2" id="KW-0813">Transport</keyword>
<dbReference type="Proteomes" id="UP000008370">
    <property type="component" value="Unassembled WGS sequence"/>
</dbReference>
<dbReference type="InterPro" id="IPR041634">
    <property type="entry name" value="Nup188_C"/>
</dbReference>
<protein>
    <recommendedName>
        <fullName evidence="9">Nucleoporin NUP188</fullName>
    </recommendedName>
</protein>
<evidence type="ECO:0000256" key="4">
    <source>
        <dbReference type="ARBA" id="ARBA00022927"/>
    </source>
</evidence>
<keyword evidence="5" id="KW-0811">Translocation</keyword>
<evidence type="ECO:0000256" key="3">
    <source>
        <dbReference type="ARBA" id="ARBA00022816"/>
    </source>
</evidence>
<dbReference type="InterPro" id="IPR018864">
    <property type="entry name" value="Nucleoporin_Nup188_N"/>
</dbReference>
<proteinExistence type="inferred from homology"/>
<accession>K5WL59</accession>
<dbReference type="GO" id="GO:0006606">
    <property type="term" value="P:protein import into nucleus"/>
    <property type="evidence" value="ECO:0007669"/>
    <property type="project" value="TreeGrafter"/>
</dbReference>
<dbReference type="GO" id="GO:0051028">
    <property type="term" value="P:mRNA transport"/>
    <property type="evidence" value="ECO:0007669"/>
    <property type="project" value="UniProtKB-KW"/>
</dbReference>
<name>K5WL59_PHACS</name>
<evidence type="ECO:0000256" key="5">
    <source>
        <dbReference type="ARBA" id="ARBA00023010"/>
    </source>
</evidence>
<dbReference type="OrthoDB" id="102511at2759"/>
<gene>
    <name evidence="13" type="ORF">PHACADRAFT_138237</name>
</gene>
<dbReference type="GO" id="GO:0006405">
    <property type="term" value="P:RNA export from nucleus"/>
    <property type="evidence" value="ECO:0007669"/>
    <property type="project" value="TreeGrafter"/>
</dbReference>
<dbReference type="Pfam" id="PF10487">
    <property type="entry name" value="Nup188_N"/>
    <property type="match status" value="1"/>
</dbReference>
<evidence type="ECO:0000313" key="13">
    <source>
        <dbReference type="EMBL" id="EKM59899.1"/>
    </source>
</evidence>
<dbReference type="Pfam" id="PF18378">
    <property type="entry name" value="Nup188_C"/>
    <property type="match status" value="1"/>
</dbReference>
<keyword evidence="14" id="KW-1185">Reference proteome</keyword>
<dbReference type="PANTHER" id="PTHR31431">
    <property type="entry name" value="NUCLEOPORIN NUP188 HOMOLOG"/>
    <property type="match status" value="1"/>
</dbReference>
<dbReference type="InterPro" id="IPR048883">
    <property type="entry name" value="Nup188_N-subdom_III"/>
</dbReference>
<evidence type="ECO:0000259" key="10">
    <source>
        <dbReference type="Pfam" id="PF10487"/>
    </source>
</evidence>
<dbReference type="PANTHER" id="PTHR31431:SF1">
    <property type="entry name" value="NUCLEOPORIN NUP188"/>
    <property type="match status" value="1"/>
</dbReference>
<dbReference type="GO" id="GO:0017056">
    <property type="term" value="F:structural constituent of nuclear pore"/>
    <property type="evidence" value="ECO:0007669"/>
    <property type="project" value="InterPro"/>
</dbReference>
<dbReference type="InParanoid" id="K5WL59"/>
<feature type="domain" description="Nuclear pore protein Nup188 C-terminal" evidence="11">
    <location>
        <begin position="1470"/>
        <end position="1646"/>
    </location>
</feature>
<dbReference type="EMBL" id="JH930469">
    <property type="protein sequence ID" value="EKM59899.1"/>
    <property type="molecule type" value="Genomic_DNA"/>
</dbReference>
<dbReference type="GO" id="GO:0044611">
    <property type="term" value="C:nuclear pore inner ring"/>
    <property type="evidence" value="ECO:0007669"/>
    <property type="project" value="TreeGrafter"/>
</dbReference>
<evidence type="ECO:0000256" key="6">
    <source>
        <dbReference type="ARBA" id="ARBA00023132"/>
    </source>
</evidence>
<evidence type="ECO:0000259" key="12">
    <source>
        <dbReference type="Pfam" id="PF21093"/>
    </source>
</evidence>
<dbReference type="GeneID" id="18908411"/>
<dbReference type="HOGENOM" id="CLU_233373_0_0_1"/>
<feature type="domain" description="Nucleoporin Nup188 N-terminal" evidence="10">
    <location>
        <begin position="34"/>
        <end position="368"/>
    </location>
</feature>
<comment type="similarity">
    <text evidence="8">Belongs to the Nup188 family.</text>
</comment>
<keyword evidence="4" id="KW-0653">Protein transport</keyword>
<feature type="domain" description="Nucleoporin Nup188 N-terminal subdomain III" evidence="12">
    <location>
        <begin position="689"/>
        <end position="1107"/>
    </location>
</feature>
<dbReference type="Pfam" id="PF21093">
    <property type="entry name" value="Nup188_N-subdom_III"/>
    <property type="match status" value="1"/>
</dbReference>
<organism evidence="13 14">
    <name type="scientific">Phanerochaete carnosa (strain HHB-10118-sp)</name>
    <name type="common">White-rot fungus</name>
    <name type="synonym">Peniophora carnosa</name>
    <dbReference type="NCBI Taxonomy" id="650164"/>
    <lineage>
        <taxon>Eukaryota</taxon>
        <taxon>Fungi</taxon>
        <taxon>Dikarya</taxon>
        <taxon>Basidiomycota</taxon>
        <taxon>Agaricomycotina</taxon>
        <taxon>Agaricomycetes</taxon>
        <taxon>Polyporales</taxon>
        <taxon>Phanerochaetaceae</taxon>
        <taxon>Phanerochaete</taxon>
    </lineage>
</organism>
<comment type="subcellular location">
    <subcellularLocation>
        <location evidence="1">Nucleus</location>
        <location evidence="1">Nuclear pore complex</location>
    </subcellularLocation>
</comment>
<dbReference type="RefSeq" id="XP_007392451.1">
    <property type="nucleotide sequence ID" value="XM_007392389.1"/>
</dbReference>